<feature type="non-terminal residue" evidence="1">
    <location>
        <position position="1"/>
    </location>
</feature>
<comment type="caution">
    <text evidence="1">The sequence shown here is derived from an EMBL/GenBank/DDBJ whole genome shotgun (WGS) entry which is preliminary data.</text>
</comment>
<gene>
    <name evidence="1" type="ORF">CR513_38961</name>
</gene>
<dbReference type="OrthoDB" id="1744281at2759"/>
<dbReference type="PANTHER" id="PTHR33240:SF8">
    <property type="entry name" value="OS03G0439900 PROTEIN"/>
    <property type="match status" value="1"/>
</dbReference>
<dbReference type="Proteomes" id="UP000257109">
    <property type="component" value="Unassembled WGS sequence"/>
</dbReference>
<keyword evidence="2" id="KW-1185">Reference proteome</keyword>
<organism evidence="1 2">
    <name type="scientific">Mucuna pruriens</name>
    <name type="common">Velvet bean</name>
    <name type="synonym">Dolichos pruriens</name>
    <dbReference type="NCBI Taxonomy" id="157652"/>
    <lineage>
        <taxon>Eukaryota</taxon>
        <taxon>Viridiplantae</taxon>
        <taxon>Streptophyta</taxon>
        <taxon>Embryophyta</taxon>
        <taxon>Tracheophyta</taxon>
        <taxon>Spermatophyta</taxon>
        <taxon>Magnoliopsida</taxon>
        <taxon>eudicotyledons</taxon>
        <taxon>Gunneridae</taxon>
        <taxon>Pentapetalae</taxon>
        <taxon>rosids</taxon>
        <taxon>fabids</taxon>
        <taxon>Fabales</taxon>
        <taxon>Fabaceae</taxon>
        <taxon>Papilionoideae</taxon>
        <taxon>50 kb inversion clade</taxon>
        <taxon>NPAAA clade</taxon>
        <taxon>indigoferoid/millettioid clade</taxon>
        <taxon>Phaseoleae</taxon>
        <taxon>Mucuna</taxon>
    </lineage>
</organism>
<sequence>MKSSRPRRVLLSADNVSSLPTPLQLISSQPNQANFTILTLSPVVGCQLRMPTPCPPRKTQAYIHYPLHFSLFNDASVTLSRSSGHRAEFELSRVARDRLTRRDKFRTYINQRRNPCKTRGSDREADYEGIQPHQDDLMVISIVADDYKVERVLVDQGSSTNVLFWTTFQKLGKTEEELEARSGTLISFAGEQVRAIVSTLHLYMKYPVAGQVGTIRADQQTTRQCYKASLKIRSQREDPE</sequence>
<reference evidence="1" key="1">
    <citation type="submission" date="2018-05" db="EMBL/GenBank/DDBJ databases">
        <title>Draft genome of Mucuna pruriens seed.</title>
        <authorList>
            <person name="Nnadi N.E."/>
            <person name="Vos R."/>
            <person name="Hasami M.H."/>
            <person name="Devisetty U.K."/>
            <person name="Aguiy J.C."/>
        </authorList>
    </citation>
    <scope>NUCLEOTIDE SEQUENCE [LARGE SCALE GENOMIC DNA]</scope>
    <source>
        <strain evidence="1">JCA_2017</strain>
    </source>
</reference>
<evidence type="ECO:0000313" key="1">
    <source>
        <dbReference type="EMBL" id="RDX80480.1"/>
    </source>
</evidence>
<name>A0A371FQK5_MUCPR</name>
<dbReference type="PANTHER" id="PTHR33240">
    <property type="entry name" value="OS08G0508500 PROTEIN"/>
    <property type="match status" value="1"/>
</dbReference>
<dbReference type="EMBL" id="QJKJ01008209">
    <property type="protein sequence ID" value="RDX80480.1"/>
    <property type="molecule type" value="Genomic_DNA"/>
</dbReference>
<accession>A0A371FQK5</accession>
<proteinExistence type="predicted"/>
<dbReference type="AlphaFoldDB" id="A0A371FQK5"/>
<evidence type="ECO:0000313" key="2">
    <source>
        <dbReference type="Proteomes" id="UP000257109"/>
    </source>
</evidence>
<protein>
    <submittedName>
        <fullName evidence="1">Uncharacterized protein</fullName>
    </submittedName>
</protein>